<organism evidence="1 2">
    <name type="scientific">Daphnia sinensis</name>
    <dbReference type="NCBI Taxonomy" id="1820382"/>
    <lineage>
        <taxon>Eukaryota</taxon>
        <taxon>Metazoa</taxon>
        <taxon>Ecdysozoa</taxon>
        <taxon>Arthropoda</taxon>
        <taxon>Crustacea</taxon>
        <taxon>Branchiopoda</taxon>
        <taxon>Diplostraca</taxon>
        <taxon>Cladocera</taxon>
        <taxon>Anomopoda</taxon>
        <taxon>Daphniidae</taxon>
        <taxon>Daphnia</taxon>
        <taxon>Daphnia similis group</taxon>
    </lineage>
</organism>
<protein>
    <submittedName>
        <fullName evidence="1">Uncharacterized protein</fullName>
    </submittedName>
</protein>
<proteinExistence type="predicted"/>
<accession>A0AAD5Q3I3</accession>
<sequence length="56" mass="6521">MRKCITCVRKIIEEEGNKNSDANAKSSFLLFQETNFCIHIRYFQTTHFFTANEGTS</sequence>
<reference evidence="1 2" key="1">
    <citation type="submission" date="2022-05" db="EMBL/GenBank/DDBJ databases">
        <title>A multi-omics perspective on studying reproductive biology in Daphnia sinensis.</title>
        <authorList>
            <person name="Jia J."/>
        </authorList>
    </citation>
    <scope>NUCLEOTIDE SEQUENCE [LARGE SCALE GENOMIC DNA]</scope>
    <source>
        <strain evidence="1 2">WSL</strain>
    </source>
</reference>
<dbReference type="Proteomes" id="UP000820818">
    <property type="component" value="Linkage Group LG1"/>
</dbReference>
<dbReference type="EMBL" id="WJBH02000001">
    <property type="protein sequence ID" value="KAI9566039.1"/>
    <property type="molecule type" value="Genomic_DNA"/>
</dbReference>
<comment type="caution">
    <text evidence="1">The sequence shown here is derived from an EMBL/GenBank/DDBJ whole genome shotgun (WGS) entry which is preliminary data.</text>
</comment>
<gene>
    <name evidence="1" type="ORF">GHT06_009839</name>
</gene>
<name>A0AAD5Q3I3_9CRUS</name>
<dbReference type="AlphaFoldDB" id="A0AAD5Q3I3"/>
<evidence type="ECO:0000313" key="1">
    <source>
        <dbReference type="EMBL" id="KAI9566039.1"/>
    </source>
</evidence>
<evidence type="ECO:0000313" key="2">
    <source>
        <dbReference type="Proteomes" id="UP000820818"/>
    </source>
</evidence>
<keyword evidence="2" id="KW-1185">Reference proteome</keyword>